<proteinExistence type="predicted"/>
<gene>
    <name evidence="1" type="ORF">CPB84DRAFT_1340596</name>
</gene>
<keyword evidence="2" id="KW-1185">Reference proteome</keyword>
<dbReference type="AlphaFoldDB" id="A0A9P5TLR2"/>
<evidence type="ECO:0000313" key="1">
    <source>
        <dbReference type="EMBL" id="KAF8892357.1"/>
    </source>
</evidence>
<organism evidence="1 2">
    <name type="scientific">Gymnopilus junonius</name>
    <name type="common">Spectacular rustgill mushroom</name>
    <name type="synonym">Gymnopilus spectabilis subsp. junonius</name>
    <dbReference type="NCBI Taxonomy" id="109634"/>
    <lineage>
        <taxon>Eukaryota</taxon>
        <taxon>Fungi</taxon>
        <taxon>Dikarya</taxon>
        <taxon>Basidiomycota</taxon>
        <taxon>Agaricomycotina</taxon>
        <taxon>Agaricomycetes</taxon>
        <taxon>Agaricomycetidae</taxon>
        <taxon>Agaricales</taxon>
        <taxon>Agaricineae</taxon>
        <taxon>Hymenogastraceae</taxon>
        <taxon>Gymnopilus</taxon>
    </lineage>
</organism>
<reference evidence="1" key="1">
    <citation type="submission" date="2020-11" db="EMBL/GenBank/DDBJ databases">
        <authorList>
            <consortium name="DOE Joint Genome Institute"/>
            <person name="Ahrendt S."/>
            <person name="Riley R."/>
            <person name="Andreopoulos W."/>
            <person name="LaButti K."/>
            <person name="Pangilinan J."/>
            <person name="Ruiz-duenas F.J."/>
            <person name="Barrasa J.M."/>
            <person name="Sanchez-Garcia M."/>
            <person name="Camarero S."/>
            <person name="Miyauchi S."/>
            <person name="Serrano A."/>
            <person name="Linde D."/>
            <person name="Babiker R."/>
            <person name="Drula E."/>
            <person name="Ayuso-Fernandez I."/>
            <person name="Pacheco R."/>
            <person name="Padilla G."/>
            <person name="Ferreira P."/>
            <person name="Barriuso J."/>
            <person name="Kellner H."/>
            <person name="Castanera R."/>
            <person name="Alfaro M."/>
            <person name="Ramirez L."/>
            <person name="Pisabarro A.G."/>
            <person name="Kuo A."/>
            <person name="Tritt A."/>
            <person name="Lipzen A."/>
            <person name="He G."/>
            <person name="Yan M."/>
            <person name="Ng V."/>
            <person name="Cullen D."/>
            <person name="Martin F."/>
            <person name="Rosso M.-N."/>
            <person name="Henrissat B."/>
            <person name="Hibbett D."/>
            <person name="Martinez A.T."/>
            <person name="Grigoriev I.V."/>
        </authorList>
    </citation>
    <scope>NUCLEOTIDE SEQUENCE</scope>
    <source>
        <strain evidence="1">AH 44721</strain>
    </source>
</reference>
<protein>
    <submittedName>
        <fullName evidence="1">Uncharacterized protein</fullName>
    </submittedName>
</protein>
<dbReference type="Proteomes" id="UP000724874">
    <property type="component" value="Unassembled WGS sequence"/>
</dbReference>
<dbReference type="EMBL" id="JADNYJ010000069">
    <property type="protein sequence ID" value="KAF8892357.1"/>
    <property type="molecule type" value="Genomic_DNA"/>
</dbReference>
<comment type="caution">
    <text evidence="1">The sequence shown here is derived from an EMBL/GenBank/DDBJ whole genome shotgun (WGS) entry which is preliminary data.</text>
</comment>
<accession>A0A9P5TLR2</accession>
<sequence length="151" mass="17415">MSERQTDNTPHLNIAFFTPLKAICLSSGSLGFWSSFYCFLSCFFLNNLSFSPFTTFRLNVRNAHHRSRDHDQNRIFQATAHGCPSPPFFPSDSALSYHPCHRPSLHLLPVHPVLSKITPTFAPAITSPHCMRPFFTCRMWMERRHSSQCQR</sequence>
<name>A0A9P5TLR2_GYMJU</name>
<evidence type="ECO:0000313" key="2">
    <source>
        <dbReference type="Proteomes" id="UP000724874"/>
    </source>
</evidence>